<name>A0A165TDK5_9AGAM</name>
<dbReference type="InParanoid" id="A0A165TDK5"/>
<accession>A0A165TDK5</accession>
<feature type="coiled-coil region" evidence="1">
    <location>
        <begin position="264"/>
        <end position="298"/>
    </location>
</feature>
<gene>
    <name evidence="3" type="ORF">NEOLEDRAFT_1177512</name>
</gene>
<feature type="compositionally biased region" description="Low complexity" evidence="2">
    <location>
        <begin position="448"/>
        <end position="458"/>
    </location>
</feature>
<dbReference type="PANTHER" id="PTHR22761">
    <property type="entry name" value="CHARGED MULTIVESICULAR BODY PROTEIN"/>
    <property type="match status" value="1"/>
</dbReference>
<dbReference type="Pfam" id="PF25880">
    <property type="entry name" value="WHD_CHMP7_1st"/>
    <property type="match status" value="1"/>
</dbReference>
<dbReference type="GO" id="GO:0005771">
    <property type="term" value="C:multivesicular body"/>
    <property type="evidence" value="ECO:0007669"/>
    <property type="project" value="TreeGrafter"/>
</dbReference>
<evidence type="ECO:0000256" key="2">
    <source>
        <dbReference type="SAM" id="MobiDB-lite"/>
    </source>
</evidence>
<dbReference type="Gene3D" id="1.10.287.1060">
    <property type="entry name" value="ESAT-6-like"/>
    <property type="match status" value="1"/>
</dbReference>
<dbReference type="GO" id="GO:0000815">
    <property type="term" value="C:ESCRT III complex"/>
    <property type="evidence" value="ECO:0007669"/>
    <property type="project" value="TreeGrafter"/>
</dbReference>
<reference evidence="3 4" key="1">
    <citation type="journal article" date="2016" name="Mol. Biol. Evol.">
        <title>Comparative Genomics of Early-Diverging Mushroom-Forming Fungi Provides Insights into the Origins of Lignocellulose Decay Capabilities.</title>
        <authorList>
            <person name="Nagy L.G."/>
            <person name="Riley R."/>
            <person name="Tritt A."/>
            <person name="Adam C."/>
            <person name="Daum C."/>
            <person name="Floudas D."/>
            <person name="Sun H."/>
            <person name="Yadav J.S."/>
            <person name="Pangilinan J."/>
            <person name="Larsson K.H."/>
            <person name="Matsuura K."/>
            <person name="Barry K."/>
            <person name="Labutti K."/>
            <person name="Kuo R."/>
            <person name="Ohm R.A."/>
            <person name="Bhattacharya S.S."/>
            <person name="Shirouzu T."/>
            <person name="Yoshinaga Y."/>
            <person name="Martin F.M."/>
            <person name="Grigoriev I.V."/>
            <person name="Hibbett D.S."/>
        </authorList>
    </citation>
    <scope>NUCLEOTIDE SEQUENCE [LARGE SCALE GENOMIC DNA]</scope>
    <source>
        <strain evidence="3 4">HHB14362 ss-1</strain>
    </source>
</reference>
<dbReference type="PANTHER" id="PTHR22761:SF96">
    <property type="entry name" value="BCDNA.GH08385"/>
    <property type="match status" value="1"/>
</dbReference>
<feature type="region of interest" description="Disordered" evidence="2">
    <location>
        <begin position="421"/>
        <end position="499"/>
    </location>
</feature>
<keyword evidence="4" id="KW-1185">Reference proteome</keyword>
<dbReference type="FunCoup" id="A0A165TDK5">
    <property type="interactions" value="58"/>
</dbReference>
<dbReference type="InterPro" id="IPR005024">
    <property type="entry name" value="Snf7_fam"/>
</dbReference>
<dbReference type="STRING" id="1314782.A0A165TDK5"/>
<proteinExistence type="predicted"/>
<organism evidence="3 4">
    <name type="scientific">Neolentinus lepideus HHB14362 ss-1</name>
    <dbReference type="NCBI Taxonomy" id="1314782"/>
    <lineage>
        <taxon>Eukaryota</taxon>
        <taxon>Fungi</taxon>
        <taxon>Dikarya</taxon>
        <taxon>Basidiomycota</taxon>
        <taxon>Agaricomycotina</taxon>
        <taxon>Agaricomycetes</taxon>
        <taxon>Gloeophyllales</taxon>
        <taxon>Gloeophyllaceae</taxon>
        <taxon>Neolentinus</taxon>
    </lineage>
</organism>
<feature type="compositionally biased region" description="Basic and acidic residues" evidence="2">
    <location>
        <begin position="478"/>
        <end position="499"/>
    </location>
</feature>
<evidence type="ECO:0000256" key="1">
    <source>
        <dbReference type="SAM" id="Coils"/>
    </source>
</evidence>
<dbReference type="Proteomes" id="UP000076761">
    <property type="component" value="Unassembled WGS sequence"/>
</dbReference>
<dbReference type="EMBL" id="KV425566">
    <property type="protein sequence ID" value="KZT26511.1"/>
    <property type="molecule type" value="Genomic_DNA"/>
</dbReference>
<feature type="compositionally biased region" description="Basic and acidic residues" evidence="2">
    <location>
        <begin position="421"/>
        <end position="447"/>
    </location>
</feature>
<evidence type="ECO:0000313" key="4">
    <source>
        <dbReference type="Proteomes" id="UP000076761"/>
    </source>
</evidence>
<dbReference type="OrthoDB" id="10250120at2759"/>
<dbReference type="GO" id="GO:0032511">
    <property type="term" value="P:late endosome to vacuole transport via multivesicular body sorting pathway"/>
    <property type="evidence" value="ECO:0007669"/>
    <property type="project" value="TreeGrafter"/>
</dbReference>
<evidence type="ECO:0008006" key="5">
    <source>
        <dbReference type="Google" id="ProtNLM"/>
    </source>
</evidence>
<sequence>MSAAPLNVVQFSSLPTYSGASTSRLQALYADFSRQKQSNPTSYRSNVDWWRHTLETIVSEGWQGEGYSDRLVLHASPSLADIFRYEGVGKPLSLSTVVTELCDSKAYIPLQYFLTSTQSIYDHGSLPLRIASYVLGKPLWWALQQVGIVDGDQSRSESDAQKWRKVKGDYVVVDLVEKAAEAVIARQRCGEGISLADVLYSPGSFKARFKDVLPDMPLSELDIKVLVRYLERDKRVLVMDKEVIKFVDTISTEPSQVTAVDHGVLELKTAVENLQAQVDDLQKKIDERTRNASDALRQKRKQIAVSHLRSRKQLEELLSKRLGSLTTLQSTLLSVETAIGDVEIMRSFETSTATLKSILSHPSLQREKIDETMDVMAAATADAQEVDAAIRLGGDMVQAELGVDEDELEKELEQMARDAQLEQAEAEGRRKVEDRHAEEEERLREKMAAAPATPVAEPELGRKEMSARFAALSRQHGAHRDSDTQAGSEEDRDHIREAA</sequence>
<protein>
    <recommendedName>
        <fullName evidence="5">Snf7-domain-containing protein</fullName>
    </recommendedName>
</protein>
<dbReference type="GO" id="GO:0006900">
    <property type="term" value="P:vesicle budding from membrane"/>
    <property type="evidence" value="ECO:0007669"/>
    <property type="project" value="TreeGrafter"/>
</dbReference>
<dbReference type="Pfam" id="PF03357">
    <property type="entry name" value="Snf7"/>
    <property type="match status" value="1"/>
</dbReference>
<dbReference type="GO" id="GO:0009898">
    <property type="term" value="C:cytoplasmic side of plasma membrane"/>
    <property type="evidence" value="ECO:0007669"/>
    <property type="project" value="TreeGrafter"/>
</dbReference>
<evidence type="ECO:0000313" key="3">
    <source>
        <dbReference type="EMBL" id="KZT26511.1"/>
    </source>
</evidence>
<dbReference type="AlphaFoldDB" id="A0A165TDK5"/>
<keyword evidence="1" id="KW-0175">Coiled coil</keyword>